<dbReference type="OrthoDB" id="4187949at2759"/>
<name>J3NY44_GAET3</name>
<dbReference type="AlphaFoldDB" id="J3NY44"/>
<dbReference type="Proteomes" id="UP000006039">
    <property type="component" value="Unassembled WGS sequence"/>
</dbReference>
<evidence type="ECO:0000313" key="4">
    <source>
        <dbReference type="Proteomes" id="UP000006039"/>
    </source>
</evidence>
<gene>
    <name evidence="3" type="primary">20346656</name>
    <name evidence="2" type="ORF">GGTG_06198</name>
</gene>
<keyword evidence="4" id="KW-1185">Reference proteome</keyword>
<proteinExistence type="predicted"/>
<dbReference type="EMBL" id="GL385397">
    <property type="protein sequence ID" value="EJT76277.1"/>
    <property type="molecule type" value="Genomic_DNA"/>
</dbReference>
<reference evidence="4" key="1">
    <citation type="submission" date="2010-07" db="EMBL/GenBank/DDBJ databases">
        <title>The genome sequence of Gaeumannomyces graminis var. tritici strain R3-111a-1.</title>
        <authorList>
            <consortium name="The Broad Institute Genome Sequencing Platform"/>
            <person name="Ma L.-J."/>
            <person name="Dead R."/>
            <person name="Young S."/>
            <person name="Zeng Q."/>
            <person name="Koehrsen M."/>
            <person name="Alvarado L."/>
            <person name="Berlin A."/>
            <person name="Chapman S.B."/>
            <person name="Chen Z."/>
            <person name="Freedman E."/>
            <person name="Gellesch M."/>
            <person name="Goldberg J."/>
            <person name="Griggs A."/>
            <person name="Gujja S."/>
            <person name="Heilman E.R."/>
            <person name="Heiman D."/>
            <person name="Hepburn T."/>
            <person name="Howarth C."/>
            <person name="Jen D."/>
            <person name="Larson L."/>
            <person name="Mehta T."/>
            <person name="Neiman D."/>
            <person name="Pearson M."/>
            <person name="Roberts A."/>
            <person name="Saif S."/>
            <person name="Shea T."/>
            <person name="Shenoy N."/>
            <person name="Sisk P."/>
            <person name="Stolte C."/>
            <person name="Sykes S."/>
            <person name="Walk T."/>
            <person name="White J."/>
            <person name="Yandava C."/>
            <person name="Haas B."/>
            <person name="Nusbaum C."/>
            <person name="Birren B."/>
        </authorList>
    </citation>
    <scope>NUCLEOTIDE SEQUENCE [LARGE SCALE GENOMIC DNA]</scope>
    <source>
        <strain evidence="4">R3-111a-1</strain>
    </source>
</reference>
<dbReference type="EnsemblFungi" id="EJT76277">
    <property type="protein sequence ID" value="EJT76277"/>
    <property type="gene ID" value="GGTG_06198"/>
</dbReference>
<feature type="region of interest" description="Disordered" evidence="1">
    <location>
        <begin position="1"/>
        <end position="26"/>
    </location>
</feature>
<evidence type="ECO:0000313" key="3">
    <source>
        <dbReference type="EnsemblFungi" id="EJT76277"/>
    </source>
</evidence>
<reference evidence="2" key="2">
    <citation type="submission" date="2010-07" db="EMBL/GenBank/DDBJ databases">
        <authorList>
            <consortium name="The Broad Institute Genome Sequencing Platform"/>
            <consortium name="Broad Institute Genome Sequencing Center for Infectious Disease"/>
            <person name="Ma L.-J."/>
            <person name="Dead R."/>
            <person name="Young S."/>
            <person name="Zeng Q."/>
            <person name="Koehrsen M."/>
            <person name="Alvarado L."/>
            <person name="Berlin A."/>
            <person name="Chapman S.B."/>
            <person name="Chen Z."/>
            <person name="Freedman E."/>
            <person name="Gellesch M."/>
            <person name="Goldberg J."/>
            <person name="Griggs A."/>
            <person name="Gujja S."/>
            <person name="Heilman E.R."/>
            <person name="Heiman D."/>
            <person name="Hepburn T."/>
            <person name="Howarth C."/>
            <person name="Jen D."/>
            <person name="Larson L."/>
            <person name="Mehta T."/>
            <person name="Neiman D."/>
            <person name="Pearson M."/>
            <person name="Roberts A."/>
            <person name="Saif S."/>
            <person name="Shea T."/>
            <person name="Shenoy N."/>
            <person name="Sisk P."/>
            <person name="Stolte C."/>
            <person name="Sykes S."/>
            <person name="Walk T."/>
            <person name="White J."/>
            <person name="Yandava C."/>
            <person name="Haas B."/>
            <person name="Nusbaum C."/>
            <person name="Birren B."/>
        </authorList>
    </citation>
    <scope>NUCLEOTIDE SEQUENCE</scope>
    <source>
        <strain evidence="2">R3-111a-1</strain>
    </source>
</reference>
<dbReference type="HOGENOM" id="CLU_2359861_0_0_1"/>
<protein>
    <submittedName>
        <fullName evidence="2 3">Uncharacterized protein</fullName>
    </submittedName>
</protein>
<organism evidence="2">
    <name type="scientific">Gaeumannomyces tritici (strain R3-111a-1)</name>
    <name type="common">Wheat and barley take-all root rot fungus</name>
    <name type="synonym">Gaeumannomyces graminis var. tritici</name>
    <dbReference type="NCBI Taxonomy" id="644352"/>
    <lineage>
        <taxon>Eukaryota</taxon>
        <taxon>Fungi</taxon>
        <taxon>Dikarya</taxon>
        <taxon>Ascomycota</taxon>
        <taxon>Pezizomycotina</taxon>
        <taxon>Sordariomycetes</taxon>
        <taxon>Sordariomycetidae</taxon>
        <taxon>Magnaporthales</taxon>
        <taxon>Magnaporthaceae</taxon>
        <taxon>Gaeumannomyces</taxon>
    </lineage>
</organism>
<sequence>MCSGRSGKVRNRGQRPSLNPGTARAKDNGAAASALLCGGKPAVVVGRWRFWLGLWFKAGNGSGTDGKPEPRPALARFALDHDRAPQGQDRRSGPCG</sequence>
<dbReference type="VEuPathDB" id="FungiDB:GGTG_06198"/>
<dbReference type="RefSeq" id="XP_009222277.1">
    <property type="nucleotide sequence ID" value="XM_009224013.1"/>
</dbReference>
<reference evidence="3" key="4">
    <citation type="journal article" date="2015" name="G3 (Bethesda)">
        <title>Genome sequences of three phytopathogenic species of the Magnaporthaceae family of fungi.</title>
        <authorList>
            <person name="Okagaki L.H."/>
            <person name="Nunes C.C."/>
            <person name="Sailsbery J."/>
            <person name="Clay B."/>
            <person name="Brown D."/>
            <person name="John T."/>
            <person name="Oh Y."/>
            <person name="Young N."/>
            <person name="Fitzgerald M."/>
            <person name="Haas B.J."/>
            <person name="Zeng Q."/>
            <person name="Young S."/>
            <person name="Adiconis X."/>
            <person name="Fan L."/>
            <person name="Levin J.Z."/>
            <person name="Mitchell T.K."/>
            <person name="Okubara P.A."/>
            <person name="Farman M.L."/>
            <person name="Kohn L.M."/>
            <person name="Birren B."/>
            <person name="Ma L.-J."/>
            <person name="Dean R.A."/>
        </authorList>
    </citation>
    <scope>NUCLEOTIDE SEQUENCE</scope>
    <source>
        <strain evidence="3">R3-111a-1</strain>
    </source>
</reference>
<evidence type="ECO:0000256" key="1">
    <source>
        <dbReference type="SAM" id="MobiDB-lite"/>
    </source>
</evidence>
<reference evidence="2" key="3">
    <citation type="submission" date="2010-09" db="EMBL/GenBank/DDBJ databases">
        <title>Annotation of Gaeumannomyces graminis var. tritici R3-111a-1.</title>
        <authorList>
            <consortium name="The Broad Institute Genome Sequencing Platform"/>
            <person name="Ma L.-J."/>
            <person name="Dead R."/>
            <person name="Young S.K."/>
            <person name="Zeng Q."/>
            <person name="Gargeya S."/>
            <person name="Fitzgerald M."/>
            <person name="Haas B."/>
            <person name="Abouelleil A."/>
            <person name="Alvarado L."/>
            <person name="Arachchi H.M."/>
            <person name="Berlin A."/>
            <person name="Brown A."/>
            <person name="Chapman S.B."/>
            <person name="Chen Z."/>
            <person name="Dunbar C."/>
            <person name="Freedman E."/>
            <person name="Gearin G."/>
            <person name="Gellesch M."/>
            <person name="Goldberg J."/>
            <person name="Griggs A."/>
            <person name="Gujja S."/>
            <person name="Heiman D."/>
            <person name="Howarth C."/>
            <person name="Larson L."/>
            <person name="Lui A."/>
            <person name="MacDonald P.J.P."/>
            <person name="Mehta T."/>
            <person name="Montmayeur A."/>
            <person name="Murphy C."/>
            <person name="Neiman D."/>
            <person name="Pearson M."/>
            <person name="Priest M."/>
            <person name="Roberts A."/>
            <person name="Saif S."/>
            <person name="Shea T."/>
            <person name="Shenoy N."/>
            <person name="Sisk P."/>
            <person name="Stolte C."/>
            <person name="Sykes S."/>
            <person name="Yandava C."/>
            <person name="Wortman J."/>
            <person name="Nusbaum C."/>
            <person name="Birren B."/>
        </authorList>
    </citation>
    <scope>NUCLEOTIDE SEQUENCE</scope>
    <source>
        <strain evidence="2">R3-111a-1</strain>
    </source>
</reference>
<dbReference type="GeneID" id="20346656"/>
<evidence type="ECO:0000313" key="2">
    <source>
        <dbReference type="EMBL" id="EJT76277.1"/>
    </source>
</evidence>
<reference evidence="3" key="5">
    <citation type="submission" date="2018-04" db="UniProtKB">
        <authorList>
            <consortium name="EnsemblFungi"/>
        </authorList>
    </citation>
    <scope>IDENTIFICATION</scope>
    <source>
        <strain evidence="3">R3-111a-1</strain>
    </source>
</reference>
<accession>J3NY44</accession>